<feature type="domain" description="Aldehyde oxidase/xanthine dehydrogenase a/b hammerhead" evidence="1">
    <location>
        <begin position="26"/>
        <end position="136"/>
    </location>
</feature>
<dbReference type="InterPro" id="IPR037165">
    <property type="entry name" value="AldOxase/xan_DH_Mopterin-bd_sf"/>
</dbReference>
<evidence type="ECO:0000313" key="3">
    <source>
        <dbReference type="Proteomes" id="UP000752292"/>
    </source>
</evidence>
<evidence type="ECO:0000259" key="1">
    <source>
        <dbReference type="SMART" id="SM01008"/>
    </source>
</evidence>
<dbReference type="InterPro" id="IPR000674">
    <property type="entry name" value="Ald_Oxase/Xan_DH_a/b"/>
</dbReference>
<dbReference type="PANTHER" id="PTHR11908">
    <property type="entry name" value="XANTHINE DEHYDROGENASE"/>
    <property type="match status" value="1"/>
</dbReference>
<protein>
    <submittedName>
        <fullName evidence="2">Xanthine dehydrogenase family protein</fullName>
    </submittedName>
</protein>
<dbReference type="GO" id="GO:0016491">
    <property type="term" value="F:oxidoreductase activity"/>
    <property type="evidence" value="ECO:0007669"/>
    <property type="project" value="InterPro"/>
</dbReference>
<dbReference type="InterPro" id="IPR036856">
    <property type="entry name" value="Ald_Oxase/Xan_DH_a/b_sf"/>
</dbReference>
<dbReference type="EMBL" id="JACQRX010000174">
    <property type="protein sequence ID" value="MBI4251590.1"/>
    <property type="molecule type" value="Genomic_DNA"/>
</dbReference>
<dbReference type="InterPro" id="IPR046867">
    <property type="entry name" value="AldOxase/xan_DH_MoCoBD2"/>
</dbReference>
<dbReference type="SUPFAM" id="SSF54665">
    <property type="entry name" value="CO dehydrogenase molybdoprotein N-domain-like"/>
    <property type="match status" value="1"/>
</dbReference>
<accession>A0A933E9I2</accession>
<dbReference type="Pfam" id="PF02738">
    <property type="entry name" value="MoCoBD_1"/>
    <property type="match status" value="1"/>
</dbReference>
<evidence type="ECO:0000313" key="2">
    <source>
        <dbReference type="EMBL" id="MBI4251590.1"/>
    </source>
</evidence>
<dbReference type="InterPro" id="IPR016208">
    <property type="entry name" value="Ald_Oxase/xanthine_DH-like"/>
</dbReference>
<dbReference type="Pfam" id="PF20256">
    <property type="entry name" value="MoCoBD_2"/>
    <property type="match status" value="1"/>
</dbReference>
<dbReference type="Pfam" id="PF01315">
    <property type="entry name" value="Ald_Xan_dh_C"/>
    <property type="match status" value="1"/>
</dbReference>
<dbReference type="SMART" id="SM01008">
    <property type="entry name" value="Ald_Xan_dh_C"/>
    <property type="match status" value="1"/>
</dbReference>
<dbReference type="PANTHER" id="PTHR11908:SF157">
    <property type="entry name" value="XANTHINE DEHYDROGENASE SUBUNIT D-RELATED"/>
    <property type="match status" value="1"/>
</dbReference>
<dbReference type="AlphaFoldDB" id="A0A933E9I2"/>
<reference evidence="2" key="1">
    <citation type="submission" date="2020-07" db="EMBL/GenBank/DDBJ databases">
        <title>Huge and variable diversity of episymbiotic CPR bacteria and DPANN archaea in groundwater ecosystems.</title>
        <authorList>
            <person name="He C.Y."/>
            <person name="Keren R."/>
            <person name="Whittaker M."/>
            <person name="Farag I.F."/>
            <person name="Doudna J."/>
            <person name="Cate J.H.D."/>
            <person name="Banfield J.F."/>
        </authorList>
    </citation>
    <scope>NUCLEOTIDE SEQUENCE</scope>
    <source>
        <strain evidence="2">NC_groundwater_1370_Ag_S-0.2um_69_93</strain>
    </source>
</reference>
<proteinExistence type="predicted"/>
<dbReference type="Proteomes" id="UP000752292">
    <property type="component" value="Unassembled WGS sequence"/>
</dbReference>
<dbReference type="Gene3D" id="3.30.365.10">
    <property type="entry name" value="Aldehyde oxidase/xanthine dehydrogenase, molybdopterin binding domain"/>
    <property type="match status" value="4"/>
</dbReference>
<dbReference type="GO" id="GO:0005506">
    <property type="term" value="F:iron ion binding"/>
    <property type="evidence" value="ECO:0007669"/>
    <property type="project" value="InterPro"/>
</dbReference>
<gene>
    <name evidence="2" type="ORF">HY618_03940</name>
</gene>
<organism evidence="2 3">
    <name type="scientific">Tectimicrobiota bacterium</name>
    <dbReference type="NCBI Taxonomy" id="2528274"/>
    <lineage>
        <taxon>Bacteria</taxon>
        <taxon>Pseudomonadati</taxon>
        <taxon>Nitrospinota/Tectimicrobiota group</taxon>
        <taxon>Candidatus Tectimicrobiota</taxon>
    </lineage>
</organism>
<sequence length="790" mass="84291">MNPREAMELSVVGHDVRRLDGPSKVRGEFKYLADMDFPGALHLVLVRSIYPHAKLLGVKTGAARALPGVAAVLAGEDLLALKGVQPCYGPAFRDQPILAFGKVRYAGEPIAAVAAESLAAAEAAAALVEADYEELPYVQDPVEAAQAGAPVVNETIVPAGAFADLKALKGVPGSNICTHYKLRRGDADRALAEAEKVFEDTFVCPPVSHAHLEPHGTAAWFEPSGRLIVHTTTQSPSFVRQELSVIFGLPLSDVRVVVPPLGGSYGGKIYCKLEPAVCLMAKVTGRPVRCHLTREEVFLTTSRHGAVTRIWTGVKEGRITARRVEVFYDTGAYAEVGPRIAQKTGSTAPGPYKFPHVRVDSYCVYTNKTPAGPLRGFGVPQLAIAYETHMDMAASYLGRDPVDLRREYALEEGDLYATGSPMTSIGLTPSLEAVAEAMGWPAGGRVPPRKERAGRLARGRGVALGIKAVLSPSISNAAVELSSDGSALVRCSTVEMGQGATTIIAQFAAEELGLSFEKIRVLLPDTDQTPYDTLSAGSRSTYHMGNAVVLAARQVREKLLETASEALEVPPDGLAVGGERVFARAFPERGMSIPEVFLRRFGAPGTTLSGEGTFSSKVDKADPETGQTPRMTEHWFAGATGAEVEVDTETGFVRVAKLVCAADVGRAINPRHCVEQIQGAAILTAGLTLFEEMRFEDGRLTNGTFLEYPLPAFRDLPGEIVSRVVEHPVETGPYGARGVGETGTLSLKPAILNAIYDALGVWIREVPVTPERVLRAIRGADGAGTAGERR</sequence>
<name>A0A933E9I2_UNCTE</name>
<dbReference type="SUPFAM" id="SSF56003">
    <property type="entry name" value="Molybdenum cofactor-binding domain"/>
    <property type="match status" value="1"/>
</dbReference>
<dbReference type="InterPro" id="IPR008274">
    <property type="entry name" value="AldOxase/xan_DH_MoCoBD1"/>
</dbReference>
<comment type="caution">
    <text evidence="2">The sequence shown here is derived from an EMBL/GenBank/DDBJ whole genome shotgun (WGS) entry which is preliminary data.</text>
</comment>
<dbReference type="Gene3D" id="3.90.1170.50">
    <property type="entry name" value="Aldehyde oxidase/xanthine dehydrogenase, a/b hammerhead"/>
    <property type="match status" value="1"/>
</dbReference>